<reference evidence="1 2" key="1">
    <citation type="submission" date="2018-01" db="EMBL/GenBank/DDBJ databases">
        <title>Co-occurrence of chitin degradation, pigmentation and bioactivity in marine Pseudoalteromonas.</title>
        <authorList>
            <person name="Paulsen S."/>
            <person name="Gram L."/>
            <person name="Machado H."/>
        </authorList>
    </citation>
    <scope>NUCLEOTIDE SEQUENCE [LARGE SCALE GENOMIC DNA]</scope>
    <source>
        <strain evidence="1 2">S1946</strain>
    </source>
</reference>
<accession>A0A4Q7EH05</accession>
<organism evidence="1 2">
    <name type="scientific">Pseudoalteromonas rubra</name>
    <dbReference type="NCBI Taxonomy" id="43658"/>
    <lineage>
        <taxon>Bacteria</taxon>
        <taxon>Pseudomonadati</taxon>
        <taxon>Pseudomonadota</taxon>
        <taxon>Gammaproteobacteria</taxon>
        <taxon>Alteromonadales</taxon>
        <taxon>Pseudoalteromonadaceae</taxon>
        <taxon>Pseudoalteromonas</taxon>
    </lineage>
</organism>
<name>A0A4Q7EH05_9GAMM</name>
<comment type="caution">
    <text evidence="1">The sequence shown here is derived from an EMBL/GenBank/DDBJ whole genome shotgun (WGS) entry which is preliminary data.</text>
</comment>
<proteinExistence type="predicted"/>
<dbReference type="RefSeq" id="WP_130244665.1">
    <property type="nucleotide sequence ID" value="NZ_PPUZ01000020.1"/>
</dbReference>
<evidence type="ECO:0000313" key="2">
    <source>
        <dbReference type="Proteomes" id="UP000292345"/>
    </source>
</evidence>
<dbReference type="Proteomes" id="UP000292345">
    <property type="component" value="Unassembled WGS sequence"/>
</dbReference>
<sequence>MSVNISENQWNEAIAQSEADPDLIYAKSVFFNQSEQEILKRFQINFIERTDELRFMPANLLMACLPYFVRFIVTCRHDEFDKPGIADCFLSLLEGKLSDETVNTIELLHQSGEALLFISSRLDEFNTDPDIYGDLQPRLHHLITLR</sequence>
<gene>
    <name evidence="1" type="ORF">C3B51_07695</name>
</gene>
<dbReference type="EMBL" id="PPUZ01000020">
    <property type="protein sequence ID" value="RZM83184.1"/>
    <property type="molecule type" value="Genomic_DNA"/>
</dbReference>
<protein>
    <submittedName>
        <fullName evidence="1">Uncharacterized protein</fullName>
    </submittedName>
</protein>
<evidence type="ECO:0000313" key="1">
    <source>
        <dbReference type="EMBL" id="RZM83184.1"/>
    </source>
</evidence>
<dbReference type="AlphaFoldDB" id="A0A4Q7EH05"/>